<feature type="chain" id="PRO_5013337322" evidence="1">
    <location>
        <begin position="20"/>
        <end position="248"/>
    </location>
</feature>
<dbReference type="AlphaFoldDB" id="A0A1M7ZEQ8"/>
<keyword evidence="4" id="KW-1185">Reference proteome</keyword>
<gene>
    <name evidence="3" type="ORF">SAMN04488108_2703</name>
</gene>
<evidence type="ECO:0000313" key="4">
    <source>
        <dbReference type="Proteomes" id="UP000184609"/>
    </source>
</evidence>
<dbReference type="STRING" id="1073327.SAMN04488108_2703"/>
<feature type="signal peptide" evidence="1">
    <location>
        <begin position="1"/>
        <end position="19"/>
    </location>
</feature>
<dbReference type="RefSeq" id="WP_073572315.1">
    <property type="nucleotide sequence ID" value="NZ_FRXN01000003.1"/>
</dbReference>
<sequence>MKKIFTFLLAFSLVQLAFAQEEAKSPKTPIGGRPNIPSDLKIEFGFNVLNNRPEDMGTNFFGSRSLNVYYQHPINIFGATSGFTLDPGVGFGTDKWSFQETMNLFNDAEKGTDASDFLDLSDVYGDGLSVDYNKFALNYFEIPVDLVYHVNKANYTKGFRVSVGGKVGILYDAHTKIKFTDNDGLERKIKESQNYGLEKIRYGLTFKAGTPGFYVWSYFGLNNVFQSGMGPVENQAKQISFGVAVNLF</sequence>
<evidence type="ECO:0000313" key="3">
    <source>
        <dbReference type="EMBL" id="SHO63363.1"/>
    </source>
</evidence>
<accession>A0A1M7ZEQ8</accession>
<dbReference type="OrthoDB" id="959017at2"/>
<evidence type="ECO:0000256" key="1">
    <source>
        <dbReference type="SAM" id="SignalP"/>
    </source>
</evidence>
<feature type="domain" description="Outer membrane protein beta-barrel" evidence="2">
    <location>
        <begin position="18"/>
        <end position="226"/>
    </location>
</feature>
<dbReference type="InterPro" id="IPR025665">
    <property type="entry name" value="Beta-barrel_OMP_2"/>
</dbReference>
<keyword evidence="1" id="KW-0732">Signal</keyword>
<dbReference type="Pfam" id="PF13568">
    <property type="entry name" value="OMP_b-brl_2"/>
    <property type="match status" value="1"/>
</dbReference>
<name>A0A1M7ZEQ8_9BACT</name>
<dbReference type="Proteomes" id="UP000184609">
    <property type="component" value="Unassembled WGS sequence"/>
</dbReference>
<reference evidence="4" key="1">
    <citation type="submission" date="2016-12" db="EMBL/GenBank/DDBJ databases">
        <authorList>
            <person name="Varghese N."/>
            <person name="Submissions S."/>
        </authorList>
    </citation>
    <scope>NUCLEOTIDE SEQUENCE [LARGE SCALE GENOMIC DNA]</scope>
    <source>
        <strain evidence="4">DSM 25035</strain>
    </source>
</reference>
<evidence type="ECO:0000259" key="2">
    <source>
        <dbReference type="Pfam" id="PF13568"/>
    </source>
</evidence>
<proteinExistence type="predicted"/>
<organism evidence="3 4">
    <name type="scientific">Algoriphagus zhangzhouensis</name>
    <dbReference type="NCBI Taxonomy" id="1073327"/>
    <lineage>
        <taxon>Bacteria</taxon>
        <taxon>Pseudomonadati</taxon>
        <taxon>Bacteroidota</taxon>
        <taxon>Cytophagia</taxon>
        <taxon>Cytophagales</taxon>
        <taxon>Cyclobacteriaceae</taxon>
        <taxon>Algoriphagus</taxon>
    </lineage>
</organism>
<dbReference type="EMBL" id="FRXN01000003">
    <property type="protein sequence ID" value="SHO63363.1"/>
    <property type="molecule type" value="Genomic_DNA"/>
</dbReference>
<protein>
    <submittedName>
        <fullName evidence="3">Outer membrane protein beta-barrel domain-containing protein</fullName>
    </submittedName>
</protein>